<comment type="caution">
    <text evidence="1">The sequence shown here is derived from an EMBL/GenBank/DDBJ whole genome shotgun (WGS) entry which is preliminary data.</text>
</comment>
<reference evidence="1" key="1">
    <citation type="submission" date="2020-05" db="EMBL/GenBank/DDBJ databases">
        <title>Large-scale comparative analyses of tick genomes elucidate their genetic diversity and vector capacities.</title>
        <authorList>
            <person name="Jia N."/>
            <person name="Wang J."/>
            <person name="Shi W."/>
            <person name="Du L."/>
            <person name="Sun Y."/>
            <person name="Zhan W."/>
            <person name="Jiang J."/>
            <person name="Wang Q."/>
            <person name="Zhang B."/>
            <person name="Ji P."/>
            <person name="Sakyi L.B."/>
            <person name="Cui X."/>
            <person name="Yuan T."/>
            <person name="Jiang B."/>
            <person name="Yang W."/>
            <person name="Lam T.T.-Y."/>
            <person name="Chang Q."/>
            <person name="Ding S."/>
            <person name="Wang X."/>
            <person name="Zhu J."/>
            <person name="Ruan X."/>
            <person name="Zhao L."/>
            <person name="Wei J."/>
            <person name="Que T."/>
            <person name="Du C."/>
            <person name="Cheng J."/>
            <person name="Dai P."/>
            <person name="Han X."/>
            <person name="Huang E."/>
            <person name="Gao Y."/>
            <person name="Liu J."/>
            <person name="Shao H."/>
            <person name="Ye R."/>
            <person name="Li L."/>
            <person name="Wei W."/>
            <person name="Wang X."/>
            <person name="Wang C."/>
            <person name="Yang T."/>
            <person name="Huo Q."/>
            <person name="Li W."/>
            <person name="Guo W."/>
            <person name="Chen H."/>
            <person name="Zhou L."/>
            <person name="Ni X."/>
            <person name="Tian J."/>
            <person name="Zhou Y."/>
            <person name="Sheng Y."/>
            <person name="Liu T."/>
            <person name="Pan Y."/>
            <person name="Xia L."/>
            <person name="Li J."/>
            <person name="Zhao F."/>
            <person name="Cao W."/>
        </authorList>
    </citation>
    <scope>NUCLEOTIDE SEQUENCE</scope>
    <source>
        <strain evidence="1">Hyas-2018</strain>
    </source>
</reference>
<evidence type="ECO:0000313" key="1">
    <source>
        <dbReference type="EMBL" id="KAH6948399.1"/>
    </source>
</evidence>
<organism evidence="1 2">
    <name type="scientific">Hyalomma asiaticum</name>
    <name type="common">Tick</name>
    <dbReference type="NCBI Taxonomy" id="266040"/>
    <lineage>
        <taxon>Eukaryota</taxon>
        <taxon>Metazoa</taxon>
        <taxon>Ecdysozoa</taxon>
        <taxon>Arthropoda</taxon>
        <taxon>Chelicerata</taxon>
        <taxon>Arachnida</taxon>
        <taxon>Acari</taxon>
        <taxon>Parasitiformes</taxon>
        <taxon>Ixodida</taxon>
        <taxon>Ixodoidea</taxon>
        <taxon>Ixodidae</taxon>
        <taxon>Hyalomminae</taxon>
        <taxon>Hyalomma</taxon>
    </lineage>
</organism>
<dbReference type="Proteomes" id="UP000821845">
    <property type="component" value="Chromosome 1"/>
</dbReference>
<dbReference type="EMBL" id="CM023481">
    <property type="protein sequence ID" value="KAH6948399.1"/>
    <property type="molecule type" value="Genomic_DNA"/>
</dbReference>
<accession>A0ACB7TTY9</accession>
<sequence>MLAAVAFTFDSAPGHGELSEPPLPVKHNKRRLSAIRKRPEPAGRVYRLRAEFLEQQPLEPKLRGSTQKPPPPCRRDTRKACLRPVKFVINGDRSESGALGKPRASNGIASGSCMGTASEHGGMFPSPADAHSAKATNHRRRRTIP</sequence>
<keyword evidence="2" id="KW-1185">Reference proteome</keyword>
<proteinExistence type="predicted"/>
<protein>
    <submittedName>
        <fullName evidence="1">Uncharacterized protein</fullName>
    </submittedName>
</protein>
<name>A0ACB7TTY9_HYAAI</name>
<gene>
    <name evidence="1" type="ORF">HPB50_024142</name>
</gene>
<evidence type="ECO:0000313" key="2">
    <source>
        <dbReference type="Proteomes" id="UP000821845"/>
    </source>
</evidence>